<proteinExistence type="predicted"/>
<organism evidence="1 2">
    <name type="scientific">Vagococcus entomophilus</name>
    <dbReference type="NCBI Taxonomy" id="1160095"/>
    <lineage>
        <taxon>Bacteria</taxon>
        <taxon>Bacillati</taxon>
        <taxon>Bacillota</taxon>
        <taxon>Bacilli</taxon>
        <taxon>Lactobacillales</taxon>
        <taxon>Enterococcaceae</taxon>
        <taxon>Vagococcus</taxon>
    </lineage>
</organism>
<dbReference type="RefSeq" id="WP_126823027.1">
    <property type="nucleotide sequence ID" value="NZ_JBHLWU010000001.1"/>
</dbReference>
<evidence type="ECO:0000313" key="1">
    <source>
        <dbReference type="EMBL" id="RSU08434.1"/>
    </source>
</evidence>
<evidence type="ECO:0008006" key="3">
    <source>
        <dbReference type="Google" id="ProtNLM"/>
    </source>
</evidence>
<name>A0A430AKC6_9ENTE</name>
<protein>
    <recommendedName>
        <fullName evidence="3">HK97 gp10 family phage protein</fullName>
    </recommendedName>
</protein>
<sequence length="136" mass="15206">MTKDEVSINGVNDVLNALEKRLGNKKVRNLSNKVVNASGAIVESKLKHDMVVFKDTGASIEEVVRSNASYKNYETIAKIGWNGPKGRYRLIHLNEWGYTRKGKQVRPKGFGVIDKSLKNSQKDYLAAVKKELSSNL</sequence>
<comment type="caution">
    <text evidence="1">The sequence shown here is derived from an EMBL/GenBank/DDBJ whole genome shotgun (WGS) entry which is preliminary data.</text>
</comment>
<reference evidence="1 2" key="1">
    <citation type="submission" date="2017-05" db="EMBL/GenBank/DDBJ databases">
        <title>Vagococcus spp. assemblies.</title>
        <authorList>
            <person name="Gulvik C.A."/>
        </authorList>
    </citation>
    <scope>NUCLEOTIDE SEQUENCE [LARGE SCALE GENOMIC DNA]</scope>
    <source>
        <strain evidence="1 2">DSM 24756</strain>
    </source>
</reference>
<evidence type="ECO:0000313" key="2">
    <source>
        <dbReference type="Proteomes" id="UP000288669"/>
    </source>
</evidence>
<dbReference type="EMBL" id="NGJZ01000001">
    <property type="protein sequence ID" value="RSU08434.1"/>
    <property type="molecule type" value="Genomic_DNA"/>
</dbReference>
<dbReference type="Proteomes" id="UP000288669">
    <property type="component" value="Unassembled WGS sequence"/>
</dbReference>
<keyword evidence="2" id="KW-1185">Reference proteome</keyword>
<accession>A0A430AKC6</accession>
<dbReference type="OrthoDB" id="2242464at2"/>
<dbReference type="AlphaFoldDB" id="A0A430AKC6"/>
<gene>
    <name evidence="1" type="ORF">CBF30_04125</name>
</gene>